<dbReference type="FunFam" id="3.60.110.10:FF:000024">
    <property type="entry name" value="Deaminated glutathione amidase"/>
    <property type="match status" value="1"/>
</dbReference>
<dbReference type="PANTHER" id="PTHR23088:SF27">
    <property type="entry name" value="DEAMINATED GLUTATHIONE AMIDASE"/>
    <property type="match status" value="1"/>
</dbReference>
<dbReference type="GO" id="GO:0005737">
    <property type="term" value="C:cytoplasm"/>
    <property type="evidence" value="ECO:0007669"/>
    <property type="project" value="UniProtKB-SubCell"/>
</dbReference>
<protein>
    <submittedName>
        <fullName evidence="6">Unnamed protein product</fullName>
    </submittedName>
</protein>
<proteinExistence type="inferred from homology"/>
<keyword evidence="3" id="KW-0963">Cytoplasm</keyword>
<feature type="domain" description="CN hydrolase" evidence="5">
    <location>
        <begin position="2"/>
        <end position="279"/>
    </location>
</feature>
<evidence type="ECO:0000313" key="6">
    <source>
        <dbReference type="EMBL" id="GME81140.1"/>
    </source>
</evidence>
<dbReference type="Gene3D" id="3.60.110.10">
    <property type="entry name" value="Carbon-nitrogen hydrolase"/>
    <property type="match status" value="1"/>
</dbReference>
<organism evidence="6 7">
    <name type="scientific">Candida boidinii</name>
    <name type="common">Yeast</name>
    <dbReference type="NCBI Taxonomy" id="5477"/>
    <lineage>
        <taxon>Eukaryota</taxon>
        <taxon>Fungi</taxon>
        <taxon>Dikarya</taxon>
        <taxon>Ascomycota</taxon>
        <taxon>Saccharomycotina</taxon>
        <taxon>Pichiomycetes</taxon>
        <taxon>Pichiales</taxon>
        <taxon>Pichiaceae</taxon>
        <taxon>Ogataea</taxon>
        <taxon>Ogataea/Candida clade</taxon>
    </lineage>
</organism>
<dbReference type="AlphaFoldDB" id="A0A9W6T9R4"/>
<dbReference type="Proteomes" id="UP001165120">
    <property type="component" value="Unassembled WGS sequence"/>
</dbReference>
<accession>A0A9W6T9R4</accession>
<dbReference type="PANTHER" id="PTHR23088">
    <property type="entry name" value="NITRILASE-RELATED"/>
    <property type="match status" value="1"/>
</dbReference>
<comment type="caution">
    <text evidence="6">The sequence shown here is derived from an EMBL/GenBank/DDBJ whole genome shotgun (WGS) entry which is preliminary data.</text>
</comment>
<evidence type="ECO:0000256" key="1">
    <source>
        <dbReference type="ARBA" id="ARBA00004496"/>
    </source>
</evidence>
<dbReference type="GO" id="GO:0016811">
    <property type="term" value="F:hydrolase activity, acting on carbon-nitrogen (but not peptide) bonds, in linear amides"/>
    <property type="evidence" value="ECO:0007669"/>
    <property type="project" value="InterPro"/>
</dbReference>
<dbReference type="InterPro" id="IPR036526">
    <property type="entry name" value="C-N_Hydrolase_sf"/>
</dbReference>
<dbReference type="Pfam" id="PF00795">
    <property type="entry name" value="CN_hydrolase"/>
    <property type="match status" value="1"/>
</dbReference>
<dbReference type="InterPro" id="IPR003010">
    <property type="entry name" value="C-N_Hydrolase"/>
</dbReference>
<dbReference type="PROSITE" id="PS01227">
    <property type="entry name" value="UPF0012"/>
    <property type="match status" value="1"/>
</dbReference>
<comment type="subcellular location">
    <subcellularLocation>
        <location evidence="1">Cytoplasm</location>
    </subcellularLocation>
</comment>
<dbReference type="InterPro" id="IPR001110">
    <property type="entry name" value="UPF0012_CS"/>
</dbReference>
<sequence>MVLIAVGQICSSAFLAENAKSVIRLINRASNLGCKVLFLPEASDYIAKNSNHSKQIVQSIDESHFIKPIQKQLKHLNSLGKSLCISVGVHEPSLNSDRVKNTLLWLNENGEIEQRYQKLHLFDVEISNGPILKESLSVEPGMEVLPPFDSPIGKIGAGICYDIRFPELSLRLRSLGAEILLFPSAFTMKTGAAHWELLARSRALDTQCFVIMAAQSGKHRTQTDEELALVGKEGTIVRESYGHSMVVDPWGTVISQCTDIGSSDSSGSKEDLCLADIDLDKLKTVRRDMPLWSQRRPDVFGYDV</sequence>
<evidence type="ECO:0000256" key="2">
    <source>
        <dbReference type="ARBA" id="ARBA00010613"/>
    </source>
</evidence>
<evidence type="ECO:0000256" key="4">
    <source>
        <dbReference type="ARBA" id="ARBA00022801"/>
    </source>
</evidence>
<reference evidence="6" key="1">
    <citation type="submission" date="2023-04" db="EMBL/GenBank/DDBJ databases">
        <title>Candida boidinii NBRC 10035.</title>
        <authorList>
            <person name="Ichikawa N."/>
            <person name="Sato H."/>
            <person name="Tonouchi N."/>
        </authorList>
    </citation>
    <scope>NUCLEOTIDE SEQUENCE</scope>
    <source>
        <strain evidence="6">NBRC 10035</strain>
    </source>
</reference>
<gene>
    <name evidence="6" type="ORF">Cboi02_000653300</name>
</gene>
<comment type="similarity">
    <text evidence="2">Belongs to the carbon-nitrogen hydrolase superfamily. NIT1/NIT2 family.</text>
</comment>
<keyword evidence="4" id="KW-0378">Hydrolase</keyword>
<dbReference type="CDD" id="cd07572">
    <property type="entry name" value="nit"/>
    <property type="match status" value="1"/>
</dbReference>
<dbReference type="SUPFAM" id="SSF56317">
    <property type="entry name" value="Carbon-nitrogen hydrolase"/>
    <property type="match status" value="1"/>
</dbReference>
<dbReference type="PROSITE" id="PS50263">
    <property type="entry name" value="CN_HYDROLASE"/>
    <property type="match status" value="1"/>
</dbReference>
<name>A0A9W6T9R4_CANBO</name>
<evidence type="ECO:0000313" key="7">
    <source>
        <dbReference type="Proteomes" id="UP001165120"/>
    </source>
</evidence>
<keyword evidence="7" id="KW-1185">Reference proteome</keyword>
<evidence type="ECO:0000259" key="5">
    <source>
        <dbReference type="PROSITE" id="PS50263"/>
    </source>
</evidence>
<dbReference type="EMBL" id="BSXN01004375">
    <property type="protein sequence ID" value="GME81140.1"/>
    <property type="molecule type" value="Genomic_DNA"/>
</dbReference>
<evidence type="ECO:0000256" key="3">
    <source>
        <dbReference type="ARBA" id="ARBA00022490"/>
    </source>
</evidence>
<dbReference type="InterPro" id="IPR045254">
    <property type="entry name" value="Nit1/2_C-N_Hydrolase"/>
</dbReference>